<dbReference type="Proteomes" id="UP000886812">
    <property type="component" value="Unassembled WGS sequence"/>
</dbReference>
<comment type="caution">
    <text evidence="3">The sequence shown here is derived from an EMBL/GenBank/DDBJ whole genome shotgun (WGS) entry which is preliminary data.</text>
</comment>
<reference evidence="3" key="2">
    <citation type="journal article" date="2021" name="PeerJ">
        <title>Extensive microbial diversity within the chicken gut microbiome revealed by metagenomics and culture.</title>
        <authorList>
            <person name="Gilroy R."/>
            <person name="Ravi A."/>
            <person name="Getino M."/>
            <person name="Pursley I."/>
            <person name="Horton D.L."/>
            <person name="Alikhan N.F."/>
            <person name="Baker D."/>
            <person name="Gharbi K."/>
            <person name="Hall N."/>
            <person name="Watson M."/>
            <person name="Adriaenssens E.M."/>
            <person name="Foster-Nyarko E."/>
            <person name="Jarju S."/>
            <person name="Secka A."/>
            <person name="Antonio M."/>
            <person name="Oren A."/>
            <person name="Chaudhuri R.R."/>
            <person name="La Ragione R."/>
            <person name="Hildebrand F."/>
            <person name="Pallen M.J."/>
        </authorList>
    </citation>
    <scope>NUCLEOTIDE SEQUENCE</scope>
    <source>
        <strain evidence="3">10669</strain>
    </source>
</reference>
<keyword evidence="1" id="KW-0328">Glycosyltransferase</keyword>
<dbReference type="GO" id="GO:0005829">
    <property type="term" value="C:cytosol"/>
    <property type="evidence" value="ECO:0007669"/>
    <property type="project" value="TreeGrafter"/>
</dbReference>
<dbReference type="PANTHER" id="PTHR30160:SF1">
    <property type="entry name" value="LIPOPOLYSACCHARIDE 1,2-N-ACETYLGLUCOSAMINETRANSFERASE-RELATED"/>
    <property type="match status" value="1"/>
</dbReference>
<evidence type="ECO:0000313" key="3">
    <source>
        <dbReference type="EMBL" id="HIV03619.1"/>
    </source>
</evidence>
<sequence>MEEILVIKPSSLGDIVHALVVVESLRRQRGNVRVTWLSRDIFAPLLETCPTVDRVIRYRREGGLREIARVGSALRRERFDLVLDMQGLARSAFWARCAPAPRKIGRGDGREFSRLAFRELAPPPEKGFKRAHAVEILLQFLRPLGLAPEIRGEVSFPRAKLSESVRRLLAPDGGDFPAPILLFPDSRRPEKEWRGFRELTSLLLAASQGVPVVWVGSSRYAPDPAWDAVYTDFVSLMGKTTLADVAALISRARFCVTNDSGPMHIAAAMGVPVFGIFGPTPPERYGPFPLSSPKNRVIRAPGGDLSKLSAQAVFERLREQAA</sequence>
<evidence type="ECO:0000256" key="2">
    <source>
        <dbReference type="ARBA" id="ARBA00022679"/>
    </source>
</evidence>
<reference evidence="3" key="1">
    <citation type="submission" date="2020-10" db="EMBL/GenBank/DDBJ databases">
        <authorList>
            <person name="Gilroy R."/>
        </authorList>
    </citation>
    <scope>NUCLEOTIDE SEQUENCE</scope>
    <source>
        <strain evidence="3">10669</strain>
    </source>
</reference>
<organism evidence="3 4">
    <name type="scientific">Candidatus Spyradosoma merdigallinarum</name>
    <dbReference type="NCBI Taxonomy" id="2840950"/>
    <lineage>
        <taxon>Bacteria</taxon>
        <taxon>Pseudomonadati</taxon>
        <taxon>Verrucomicrobiota</taxon>
        <taxon>Opitutia</taxon>
        <taxon>Opitutia incertae sedis</taxon>
        <taxon>Candidatus Spyradosoma</taxon>
    </lineage>
</organism>
<dbReference type="GO" id="GO:0009244">
    <property type="term" value="P:lipopolysaccharide core region biosynthetic process"/>
    <property type="evidence" value="ECO:0007669"/>
    <property type="project" value="TreeGrafter"/>
</dbReference>
<dbReference type="InterPro" id="IPR002201">
    <property type="entry name" value="Glyco_trans_9"/>
</dbReference>
<evidence type="ECO:0000256" key="1">
    <source>
        <dbReference type="ARBA" id="ARBA00022676"/>
    </source>
</evidence>
<dbReference type="CDD" id="cd03789">
    <property type="entry name" value="GT9_LPS_heptosyltransferase"/>
    <property type="match status" value="1"/>
</dbReference>
<dbReference type="AlphaFoldDB" id="A0A9D1NJ56"/>
<dbReference type="Pfam" id="PF01075">
    <property type="entry name" value="Glyco_transf_9"/>
    <property type="match status" value="1"/>
</dbReference>
<dbReference type="EMBL" id="DVOG01000016">
    <property type="protein sequence ID" value="HIV03619.1"/>
    <property type="molecule type" value="Genomic_DNA"/>
</dbReference>
<dbReference type="Gene3D" id="3.40.50.2000">
    <property type="entry name" value="Glycogen Phosphorylase B"/>
    <property type="match status" value="2"/>
</dbReference>
<gene>
    <name evidence="3" type="ORF">IAC75_00505</name>
</gene>
<name>A0A9D1NJ56_9BACT</name>
<accession>A0A9D1NJ56</accession>
<protein>
    <submittedName>
        <fullName evidence="3">Glycosyltransferase family 9 protein</fullName>
    </submittedName>
</protein>
<dbReference type="GO" id="GO:0008713">
    <property type="term" value="F:ADP-heptose-lipopolysaccharide heptosyltransferase activity"/>
    <property type="evidence" value="ECO:0007669"/>
    <property type="project" value="TreeGrafter"/>
</dbReference>
<dbReference type="PANTHER" id="PTHR30160">
    <property type="entry name" value="TETRAACYLDISACCHARIDE 4'-KINASE-RELATED"/>
    <property type="match status" value="1"/>
</dbReference>
<dbReference type="InterPro" id="IPR051199">
    <property type="entry name" value="LPS_LOS_Heptosyltrfase"/>
</dbReference>
<keyword evidence="2" id="KW-0808">Transferase</keyword>
<evidence type="ECO:0000313" key="4">
    <source>
        <dbReference type="Proteomes" id="UP000886812"/>
    </source>
</evidence>
<dbReference type="SUPFAM" id="SSF53756">
    <property type="entry name" value="UDP-Glycosyltransferase/glycogen phosphorylase"/>
    <property type="match status" value="1"/>
</dbReference>
<proteinExistence type="predicted"/>